<accession>A0ABR0G9X2</accession>
<sequence>MGSRYAEPASEHSSTGYLYASSPFSQPCSYFFSVSVVYFPTFNLNGLLHFLGVSFLPTFTMRVLCLHGVGSSGKMLEAQLRPFLKAVDPSFDFVFVDGPFPCERGPGMAAFDGPFFSHTAGYSPEQMIEAHEHLDRTIDDLGPFDGILGFSQGGALALSYLHRKQTQNELRPFKFALIMSSVIPCSADVGVCEEVIQSLCDQTDPSAVDQDQRVFVELLDRTVGEARKNNALLPDIDLSIYEAGGDPSLAPRIMHPSFVKQKIWIPTVHVAGKKDYSFMRAMSDVAYAVCEPKLAKKMVHSGGHQPPQKPSEVKEVIRALDWAIGMSDRFAHWNL</sequence>
<evidence type="ECO:0000259" key="2">
    <source>
        <dbReference type="Pfam" id="PF03959"/>
    </source>
</evidence>
<dbReference type="InterPro" id="IPR050593">
    <property type="entry name" value="LovG"/>
</dbReference>
<dbReference type="InterPro" id="IPR029058">
    <property type="entry name" value="AB_hydrolase_fold"/>
</dbReference>
<dbReference type="SUPFAM" id="SSF53474">
    <property type="entry name" value="alpha/beta-Hydrolases"/>
    <property type="match status" value="1"/>
</dbReference>
<comment type="caution">
    <text evidence="3">The sequence shown here is derived from an EMBL/GenBank/DDBJ whole genome shotgun (WGS) entry which is preliminary data.</text>
</comment>
<keyword evidence="1" id="KW-0378">Hydrolase</keyword>
<dbReference type="Proteomes" id="UP001323405">
    <property type="component" value="Unassembled WGS sequence"/>
</dbReference>
<reference evidence="3 4" key="1">
    <citation type="journal article" date="2023" name="bioRxiv">
        <title>High-quality genome assemblies of four members of thePodospora anserinaspecies complex.</title>
        <authorList>
            <person name="Ament-Velasquez S.L."/>
            <person name="Vogan A.A."/>
            <person name="Wallerman O."/>
            <person name="Hartmann F."/>
            <person name="Gautier V."/>
            <person name="Silar P."/>
            <person name="Giraud T."/>
            <person name="Johannesson H."/>
        </authorList>
    </citation>
    <scope>NUCLEOTIDE SEQUENCE [LARGE SCALE GENOMIC DNA]</scope>
    <source>
        <strain evidence="3 4">CBS 415.72m</strain>
    </source>
</reference>
<name>A0ABR0G9X2_9PEZI</name>
<protein>
    <recommendedName>
        <fullName evidence="2">Serine hydrolase domain-containing protein</fullName>
    </recommendedName>
</protein>
<dbReference type="Gene3D" id="3.40.50.1820">
    <property type="entry name" value="alpha/beta hydrolase"/>
    <property type="match status" value="1"/>
</dbReference>
<evidence type="ECO:0000313" key="4">
    <source>
        <dbReference type="Proteomes" id="UP001323405"/>
    </source>
</evidence>
<keyword evidence="4" id="KW-1185">Reference proteome</keyword>
<organism evidence="3 4">
    <name type="scientific">Podospora pseudocomata</name>
    <dbReference type="NCBI Taxonomy" id="2093779"/>
    <lineage>
        <taxon>Eukaryota</taxon>
        <taxon>Fungi</taxon>
        <taxon>Dikarya</taxon>
        <taxon>Ascomycota</taxon>
        <taxon>Pezizomycotina</taxon>
        <taxon>Sordariomycetes</taxon>
        <taxon>Sordariomycetidae</taxon>
        <taxon>Sordariales</taxon>
        <taxon>Podosporaceae</taxon>
        <taxon>Podospora</taxon>
    </lineage>
</organism>
<dbReference type="PANTHER" id="PTHR48070">
    <property type="entry name" value="ESTERASE OVCA2"/>
    <property type="match status" value="1"/>
</dbReference>
<dbReference type="EMBL" id="JAFFHA010000007">
    <property type="protein sequence ID" value="KAK4652557.1"/>
    <property type="molecule type" value="Genomic_DNA"/>
</dbReference>
<evidence type="ECO:0000313" key="3">
    <source>
        <dbReference type="EMBL" id="KAK4652557.1"/>
    </source>
</evidence>
<proteinExistence type="predicted"/>
<dbReference type="Pfam" id="PF03959">
    <property type="entry name" value="FSH1"/>
    <property type="match status" value="1"/>
</dbReference>
<dbReference type="RefSeq" id="XP_062741532.1">
    <property type="nucleotide sequence ID" value="XM_062890634.1"/>
</dbReference>
<dbReference type="GeneID" id="87910541"/>
<evidence type="ECO:0000256" key="1">
    <source>
        <dbReference type="ARBA" id="ARBA00022801"/>
    </source>
</evidence>
<dbReference type="InterPro" id="IPR005645">
    <property type="entry name" value="FSH-like_dom"/>
</dbReference>
<dbReference type="PANTHER" id="PTHR48070:SF4">
    <property type="entry name" value="ESTERASE ALNB"/>
    <property type="match status" value="1"/>
</dbReference>
<feature type="domain" description="Serine hydrolase" evidence="2">
    <location>
        <begin position="60"/>
        <end position="315"/>
    </location>
</feature>
<gene>
    <name evidence="3" type="ORF">QC762_502100</name>
</gene>